<evidence type="ECO:0000256" key="6">
    <source>
        <dbReference type="ARBA" id="ARBA00023098"/>
    </source>
</evidence>
<dbReference type="InterPro" id="IPR004655">
    <property type="entry name" value="FabH"/>
</dbReference>
<keyword evidence="6 9" id="KW-0443">Lipid metabolism</keyword>
<dbReference type="AlphaFoldDB" id="A0A9D2FH79"/>
<dbReference type="Pfam" id="PF08545">
    <property type="entry name" value="ACP_syn_III"/>
    <property type="match status" value="1"/>
</dbReference>
<feature type="active site" evidence="9">
    <location>
        <position position="242"/>
    </location>
</feature>
<dbReference type="Pfam" id="PF08541">
    <property type="entry name" value="ACP_syn_III_C"/>
    <property type="match status" value="1"/>
</dbReference>
<evidence type="ECO:0000313" key="13">
    <source>
        <dbReference type="Proteomes" id="UP000824065"/>
    </source>
</evidence>
<keyword evidence="9" id="KW-0511">Multifunctional enzyme</keyword>
<evidence type="ECO:0000256" key="3">
    <source>
        <dbReference type="ARBA" id="ARBA00022516"/>
    </source>
</evidence>
<dbReference type="InterPro" id="IPR016039">
    <property type="entry name" value="Thiolase-like"/>
</dbReference>
<dbReference type="GO" id="GO:0005737">
    <property type="term" value="C:cytoplasm"/>
    <property type="evidence" value="ECO:0007669"/>
    <property type="project" value="UniProtKB-SubCell"/>
</dbReference>
<keyword evidence="3 9" id="KW-0444">Lipid biosynthesis</keyword>
<dbReference type="GO" id="GO:0044550">
    <property type="term" value="P:secondary metabolite biosynthetic process"/>
    <property type="evidence" value="ECO:0007669"/>
    <property type="project" value="TreeGrafter"/>
</dbReference>
<evidence type="ECO:0000259" key="10">
    <source>
        <dbReference type="Pfam" id="PF08541"/>
    </source>
</evidence>
<comment type="subunit">
    <text evidence="9">Homodimer.</text>
</comment>
<dbReference type="NCBIfam" id="TIGR00747">
    <property type="entry name" value="fabH"/>
    <property type="match status" value="1"/>
</dbReference>
<evidence type="ECO:0000256" key="7">
    <source>
        <dbReference type="ARBA" id="ARBA00023160"/>
    </source>
</evidence>
<dbReference type="PANTHER" id="PTHR34069:SF2">
    <property type="entry name" value="BETA-KETOACYL-[ACYL-CARRIER-PROTEIN] SYNTHASE III"/>
    <property type="match status" value="1"/>
</dbReference>
<comment type="subcellular location">
    <subcellularLocation>
        <location evidence="9">Cytoplasm</location>
    </subcellularLocation>
</comment>
<feature type="region of interest" description="ACP-binding" evidence="9">
    <location>
        <begin position="243"/>
        <end position="247"/>
    </location>
</feature>
<evidence type="ECO:0000313" key="12">
    <source>
        <dbReference type="EMBL" id="HIZ58463.1"/>
    </source>
</evidence>
<dbReference type="GO" id="GO:0033818">
    <property type="term" value="F:beta-ketoacyl-acyl-carrier-protein synthase III activity"/>
    <property type="evidence" value="ECO:0007669"/>
    <property type="project" value="UniProtKB-UniRule"/>
</dbReference>
<name>A0A9D2FH79_9FIRM</name>
<evidence type="ECO:0000256" key="9">
    <source>
        <dbReference type="HAMAP-Rule" id="MF_01815"/>
    </source>
</evidence>
<feature type="domain" description="Beta-ketoacyl-[acyl-carrier-protein] synthase III N-terminal" evidence="11">
    <location>
        <begin position="108"/>
        <end position="185"/>
    </location>
</feature>
<dbReference type="GO" id="GO:0004315">
    <property type="term" value="F:3-oxoacyl-[acyl-carrier-protein] synthase activity"/>
    <property type="evidence" value="ECO:0007669"/>
    <property type="project" value="InterPro"/>
</dbReference>
<dbReference type="SUPFAM" id="SSF53901">
    <property type="entry name" value="Thiolase-like"/>
    <property type="match status" value="1"/>
</dbReference>
<dbReference type="Gene3D" id="3.40.47.10">
    <property type="match status" value="1"/>
</dbReference>
<feature type="active site" evidence="9">
    <location>
        <position position="272"/>
    </location>
</feature>
<keyword evidence="7 9" id="KW-0275">Fatty acid biosynthesis</keyword>
<feature type="active site" evidence="9">
    <location>
        <position position="114"/>
    </location>
</feature>
<evidence type="ECO:0000256" key="1">
    <source>
        <dbReference type="ARBA" id="ARBA00008642"/>
    </source>
</evidence>
<comment type="caution">
    <text evidence="12">The sequence shown here is derived from an EMBL/GenBank/DDBJ whole genome shotgun (WGS) entry which is preliminary data.</text>
</comment>
<feature type="domain" description="Beta-ketoacyl-[acyl-carrier-protein] synthase III C-terminal" evidence="10">
    <location>
        <begin position="227"/>
        <end position="314"/>
    </location>
</feature>
<dbReference type="InterPro" id="IPR013751">
    <property type="entry name" value="ACP_syn_III_N"/>
</dbReference>
<evidence type="ECO:0000256" key="5">
    <source>
        <dbReference type="ARBA" id="ARBA00022832"/>
    </source>
</evidence>
<comment type="domain">
    <text evidence="9">The last Arg residue of the ACP-binding site is essential for the weak association between ACP/AcpP and FabH.</text>
</comment>
<sequence>MSGIKLISTGSALPAQEVTNFDLEKKVDTSDEWIVTRTGIKSRHYCGEGESHLGLCLAAARQALERAGIEPGQIGVCLVATLTQDTMTPSAACVLQKELGLAEDTVCFDLNAACAGFVYGLHTAECLLAASERKYGLVIGGEVLSRITDFTDRSTCVLFGDGAGAAIVRWGEDYPSLSAVMGSRGNSGVLYIPGVNTGDPSYIHMDGKEVFRFAVEVLPRCAKEVAAKAGISLDEVDRFAFHQANQRILDHAIKKLKLDPAKCTGNIAHTGNTSAASVPILLDQLVSSGQLRSGQKVLCAGFGGGLTWAGALLQLA</sequence>
<keyword evidence="4 9" id="KW-0808">Transferase</keyword>
<proteinExistence type="inferred from homology"/>
<keyword evidence="8 9" id="KW-0012">Acyltransferase</keyword>
<keyword evidence="2 9" id="KW-0963">Cytoplasm</keyword>
<comment type="pathway">
    <text evidence="9">Lipid metabolism; fatty acid biosynthesis.</text>
</comment>
<accession>A0A9D2FH79</accession>
<dbReference type="EMBL" id="DXBJ01000055">
    <property type="protein sequence ID" value="HIZ58463.1"/>
    <property type="molecule type" value="Genomic_DNA"/>
</dbReference>
<dbReference type="GO" id="GO:0006633">
    <property type="term" value="P:fatty acid biosynthetic process"/>
    <property type="evidence" value="ECO:0007669"/>
    <property type="project" value="UniProtKB-UniRule"/>
</dbReference>
<reference evidence="12" key="2">
    <citation type="submission" date="2021-04" db="EMBL/GenBank/DDBJ databases">
        <authorList>
            <person name="Gilroy R."/>
        </authorList>
    </citation>
    <scope>NUCLEOTIDE SEQUENCE</scope>
    <source>
        <strain evidence="12">ChiBcec16-3735</strain>
    </source>
</reference>
<keyword evidence="5 9" id="KW-0276">Fatty acid metabolism</keyword>
<protein>
    <recommendedName>
        <fullName evidence="9">Beta-ketoacyl-[acyl-carrier-protein] synthase III</fullName>
        <shortName evidence="9">Beta-ketoacyl-ACP synthase III</shortName>
        <shortName evidence="9">KAS III</shortName>
        <ecNumber evidence="9">2.3.1.180</ecNumber>
    </recommendedName>
    <alternativeName>
        <fullName evidence="9">3-oxoacyl-[acyl-carrier-protein] synthase 3</fullName>
    </alternativeName>
    <alternativeName>
        <fullName evidence="9">3-oxoacyl-[acyl-carrier-protein] synthase III</fullName>
    </alternativeName>
</protein>
<dbReference type="PANTHER" id="PTHR34069">
    <property type="entry name" value="3-OXOACYL-[ACYL-CARRIER-PROTEIN] SYNTHASE 3"/>
    <property type="match status" value="1"/>
</dbReference>
<evidence type="ECO:0000256" key="2">
    <source>
        <dbReference type="ARBA" id="ARBA00022490"/>
    </source>
</evidence>
<evidence type="ECO:0000256" key="4">
    <source>
        <dbReference type="ARBA" id="ARBA00022679"/>
    </source>
</evidence>
<dbReference type="Proteomes" id="UP000824065">
    <property type="component" value="Unassembled WGS sequence"/>
</dbReference>
<dbReference type="HAMAP" id="MF_01815">
    <property type="entry name" value="FabH"/>
    <property type="match status" value="1"/>
</dbReference>
<dbReference type="NCBIfam" id="NF006829">
    <property type="entry name" value="PRK09352.1"/>
    <property type="match status" value="1"/>
</dbReference>
<comment type="catalytic activity">
    <reaction evidence="9">
        <text>malonyl-[ACP] + acetyl-CoA + H(+) = 3-oxobutanoyl-[ACP] + CO2 + CoA</text>
        <dbReference type="Rhea" id="RHEA:12080"/>
        <dbReference type="Rhea" id="RHEA-COMP:9623"/>
        <dbReference type="Rhea" id="RHEA-COMP:9625"/>
        <dbReference type="ChEBI" id="CHEBI:15378"/>
        <dbReference type="ChEBI" id="CHEBI:16526"/>
        <dbReference type="ChEBI" id="CHEBI:57287"/>
        <dbReference type="ChEBI" id="CHEBI:57288"/>
        <dbReference type="ChEBI" id="CHEBI:78449"/>
        <dbReference type="ChEBI" id="CHEBI:78450"/>
        <dbReference type="EC" id="2.3.1.180"/>
    </reaction>
</comment>
<reference evidence="12" key="1">
    <citation type="journal article" date="2021" name="PeerJ">
        <title>Extensive microbial diversity within the chicken gut microbiome revealed by metagenomics and culture.</title>
        <authorList>
            <person name="Gilroy R."/>
            <person name="Ravi A."/>
            <person name="Getino M."/>
            <person name="Pursley I."/>
            <person name="Horton D.L."/>
            <person name="Alikhan N.F."/>
            <person name="Baker D."/>
            <person name="Gharbi K."/>
            <person name="Hall N."/>
            <person name="Watson M."/>
            <person name="Adriaenssens E.M."/>
            <person name="Foster-Nyarko E."/>
            <person name="Jarju S."/>
            <person name="Secka A."/>
            <person name="Antonio M."/>
            <person name="Oren A."/>
            <person name="Chaudhuri R.R."/>
            <person name="La Ragione R."/>
            <person name="Hildebrand F."/>
            <person name="Pallen M.J."/>
        </authorList>
    </citation>
    <scope>NUCLEOTIDE SEQUENCE</scope>
    <source>
        <strain evidence="12">ChiBcec16-3735</strain>
    </source>
</reference>
<dbReference type="InterPro" id="IPR013747">
    <property type="entry name" value="ACP_syn_III_C"/>
</dbReference>
<comment type="similarity">
    <text evidence="1 9">Belongs to the thiolase-like superfamily. FabH family.</text>
</comment>
<organism evidence="12 13">
    <name type="scientific">Candidatus Faecalibacterium gallistercoris</name>
    <dbReference type="NCBI Taxonomy" id="2838579"/>
    <lineage>
        <taxon>Bacteria</taxon>
        <taxon>Bacillati</taxon>
        <taxon>Bacillota</taxon>
        <taxon>Clostridia</taxon>
        <taxon>Eubacteriales</taxon>
        <taxon>Oscillospiraceae</taxon>
        <taxon>Faecalibacterium</taxon>
    </lineage>
</organism>
<gene>
    <name evidence="9" type="primary">fabH</name>
    <name evidence="12" type="ORF">H9725_07790</name>
</gene>
<evidence type="ECO:0000256" key="8">
    <source>
        <dbReference type="ARBA" id="ARBA00023315"/>
    </source>
</evidence>
<evidence type="ECO:0000259" key="11">
    <source>
        <dbReference type="Pfam" id="PF08545"/>
    </source>
</evidence>
<dbReference type="EC" id="2.3.1.180" evidence="9"/>
<dbReference type="CDD" id="cd00830">
    <property type="entry name" value="KAS_III"/>
    <property type="match status" value="1"/>
</dbReference>
<comment type="function">
    <text evidence="9">Catalyzes the condensation reaction of fatty acid synthesis by the addition to an acyl acceptor of two carbons from malonyl-ACP. Catalyzes the first condensation reaction which initiates fatty acid synthesis and may therefore play a role in governing the total rate of fatty acid production. Possesses both acetoacetyl-ACP synthase and acetyl transacylase activities. Its substrate specificity determines the biosynthesis of branched-chain and/or straight-chain of fatty acids.</text>
</comment>